<name>A0A158FPH6_9BURK</name>
<dbReference type="Proteomes" id="UP000054683">
    <property type="component" value="Unassembled WGS sequence"/>
</dbReference>
<gene>
    <name evidence="1" type="ORF">AWB69_01464</name>
</gene>
<proteinExistence type="predicted"/>
<dbReference type="EMBL" id="FCOK02000006">
    <property type="protein sequence ID" value="SAL21726.1"/>
    <property type="molecule type" value="Genomic_DNA"/>
</dbReference>
<dbReference type="Gene3D" id="3.40.50.300">
    <property type="entry name" value="P-loop containing nucleotide triphosphate hydrolases"/>
    <property type="match status" value="1"/>
</dbReference>
<dbReference type="AlphaFoldDB" id="A0A158FPH6"/>
<evidence type="ECO:0008006" key="3">
    <source>
        <dbReference type="Google" id="ProtNLM"/>
    </source>
</evidence>
<organism evidence="1 2">
    <name type="scientific">Caballeronia udeis</name>
    <dbReference type="NCBI Taxonomy" id="1232866"/>
    <lineage>
        <taxon>Bacteria</taxon>
        <taxon>Pseudomonadati</taxon>
        <taxon>Pseudomonadota</taxon>
        <taxon>Betaproteobacteria</taxon>
        <taxon>Burkholderiales</taxon>
        <taxon>Burkholderiaceae</taxon>
        <taxon>Caballeronia</taxon>
    </lineage>
</organism>
<dbReference type="SUPFAM" id="SSF52540">
    <property type="entry name" value="P-loop containing nucleoside triphosphate hydrolases"/>
    <property type="match status" value="1"/>
</dbReference>
<evidence type="ECO:0000313" key="2">
    <source>
        <dbReference type="Proteomes" id="UP000054683"/>
    </source>
</evidence>
<accession>A0A158FPH6</accession>
<dbReference type="RefSeq" id="WP_156528765.1">
    <property type="nucleotide sequence ID" value="NZ_FCOK02000006.1"/>
</dbReference>
<protein>
    <recommendedName>
        <fullName evidence="3">Sulfotransferase family protein</fullName>
    </recommendedName>
</protein>
<sequence>MQKTAPAASPIFIHSLFRAGSTYLFNKFRYTDELYCYQEPCNEALIDLDSHPDGFLKPPDYDSRMLRHPTLTAPYFYEYYCIRDRLKGLFRKSFSYEEYFTGPRLPDAQRKYFSTLIEAAPKRPLLQFCRSAGRMEALKQEFGGVHIHLWREPRGQWWSYKISDYFDATTQATYNAFQLPEVLTKIRMLASIHSFRGRSVNREIAFYRSHPTGSRDSYLAFFGMWLYSFIECERYASETICINKLNNVDYRTRVTHALSLAGVDGLEFSDAKLANTILSETEVSFYENIENEVAQMFCECGYARSEVMAALGAGRAVMPPTSDALADTLRNEIARLRALAFAHWDSHTASECQIFPRVSSTWRGLMQRLKRYSGQILLQSKTDDRG</sequence>
<dbReference type="InterPro" id="IPR027417">
    <property type="entry name" value="P-loop_NTPase"/>
</dbReference>
<dbReference type="OrthoDB" id="9134795at2"/>
<reference evidence="1 2" key="1">
    <citation type="submission" date="2016-01" db="EMBL/GenBank/DDBJ databases">
        <authorList>
            <person name="Oliw E.H."/>
        </authorList>
    </citation>
    <scope>NUCLEOTIDE SEQUENCE [LARGE SCALE GENOMIC DNA]</scope>
    <source>
        <strain evidence="1">LMG 27134</strain>
    </source>
</reference>
<evidence type="ECO:0000313" key="1">
    <source>
        <dbReference type="EMBL" id="SAL21726.1"/>
    </source>
</evidence>